<protein>
    <submittedName>
        <fullName evidence="1">Possible surface layer protein SlpB</fullName>
    </submittedName>
</protein>
<sequence>MNGTNAIYTKVGTLKGARVVASKTTVKHLANSTSSKKNFRVYDVAVTNRGSVYYKVVSFDKAYRGWIYGGKSASTFAGGINSYDTFTEGTLTTEQKNGTFSIANPGTANDNKTVTYKVPAWTQYKVGRVITDSTPYKEAHFNITAVGTRTREGDTWVKVEATDAKYSAANGWILYSGLKADGVTALLKVQPLPCMMQTITQKKLLRLLYPLMTIKQLT</sequence>
<gene>
    <name evidence="1" type="ORF">LOSG293_090210</name>
</gene>
<dbReference type="Proteomes" id="UP000028700">
    <property type="component" value="Unassembled WGS sequence"/>
</dbReference>
<evidence type="ECO:0000313" key="1">
    <source>
        <dbReference type="EMBL" id="GAK47596.1"/>
    </source>
</evidence>
<dbReference type="STRING" id="1291743.LOSG293_090210"/>
<dbReference type="EMBL" id="BBJM01000009">
    <property type="protein sequence ID" value="GAK47596.1"/>
    <property type="molecule type" value="Genomic_DNA"/>
</dbReference>
<comment type="caution">
    <text evidence="1">The sequence shown here is derived from an EMBL/GenBank/DDBJ whole genome shotgun (WGS) entry which is preliminary data.</text>
</comment>
<proteinExistence type="predicted"/>
<evidence type="ECO:0000313" key="2">
    <source>
        <dbReference type="Proteomes" id="UP000028700"/>
    </source>
</evidence>
<keyword evidence="2" id="KW-1185">Reference proteome</keyword>
<name>A0A081BHS8_9LACO</name>
<dbReference type="eggNOG" id="ENOG50309NW">
    <property type="taxonomic scope" value="Bacteria"/>
</dbReference>
<accession>A0A081BHS8</accession>
<dbReference type="AlphaFoldDB" id="A0A081BHS8"/>
<organism evidence="1 2">
    <name type="scientific">Secundilactobacillus oryzae JCM 18671</name>
    <dbReference type="NCBI Taxonomy" id="1291743"/>
    <lineage>
        <taxon>Bacteria</taxon>
        <taxon>Bacillati</taxon>
        <taxon>Bacillota</taxon>
        <taxon>Bacilli</taxon>
        <taxon>Lactobacillales</taxon>
        <taxon>Lactobacillaceae</taxon>
        <taxon>Secundilactobacillus</taxon>
    </lineage>
</organism>
<reference evidence="1" key="1">
    <citation type="journal article" date="2014" name="Genome Announc.">
        <title>Draft Genome Sequence of Lactobacillus oryzae Strain SG293T.</title>
        <authorList>
            <person name="Tanizawa Y."/>
            <person name="Fujisawa T."/>
            <person name="Mochizuki T."/>
            <person name="Kaminuma E."/>
            <person name="Nakamura Y."/>
            <person name="Tohno M."/>
        </authorList>
    </citation>
    <scope>NUCLEOTIDE SEQUENCE [LARGE SCALE GENOMIC DNA]</scope>
    <source>
        <strain evidence="1">SG293</strain>
    </source>
</reference>